<dbReference type="Proteomes" id="UP000054564">
    <property type="component" value="Unassembled WGS sequence"/>
</dbReference>
<reference evidence="4" key="1">
    <citation type="submission" date="2014-03" db="EMBL/GenBank/DDBJ databases">
        <title>The Genome Sequence of Puccinia striiformis f. sp. tritici PST-78.</title>
        <authorList>
            <consortium name="The Broad Institute Genome Sequencing Platform"/>
            <person name="Cuomo C."/>
            <person name="Hulbert S."/>
            <person name="Chen X."/>
            <person name="Walker B."/>
            <person name="Young S.K."/>
            <person name="Zeng Q."/>
            <person name="Gargeya S."/>
            <person name="Fitzgerald M."/>
            <person name="Haas B."/>
            <person name="Abouelleil A."/>
            <person name="Alvarado L."/>
            <person name="Arachchi H.M."/>
            <person name="Berlin A.M."/>
            <person name="Chapman S.B."/>
            <person name="Goldberg J."/>
            <person name="Griggs A."/>
            <person name="Gujja S."/>
            <person name="Hansen M."/>
            <person name="Howarth C."/>
            <person name="Imamovic A."/>
            <person name="Larimer J."/>
            <person name="McCowan C."/>
            <person name="Montmayeur A."/>
            <person name="Murphy C."/>
            <person name="Neiman D."/>
            <person name="Pearson M."/>
            <person name="Priest M."/>
            <person name="Roberts A."/>
            <person name="Saif S."/>
            <person name="Shea T."/>
            <person name="Sisk P."/>
            <person name="Sykes S."/>
            <person name="Wortman J."/>
            <person name="Nusbaum C."/>
            <person name="Birren B."/>
        </authorList>
    </citation>
    <scope>NUCLEOTIDE SEQUENCE [LARGE SCALE GENOMIC DNA]</scope>
    <source>
        <strain evidence="4">race PST-78</strain>
    </source>
</reference>
<gene>
    <name evidence="3" type="ORF">PSTG_13209</name>
</gene>
<organism evidence="3 4">
    <name type="scientific">Puccinia striiformis f. sp. tritici PST-78</name>
    <dbReference type="NCBI Taxonomy" id="1165861"/>
    <lineage>
        <taxon>Eukaryota</taxon>
        <taxon>Fungi</taxon>
        <taxon>Dikarya</taxon>
        <taxon>Basidiomycota</taxon>
        <taxon>Pucciniomycotina</taxon>
        <taxon>Pucciniomycetes</taxon>
        <taxon>Pucciniales</taxon>
        <taxon>Pucciniaceae</taxon>
        <taxon>Puccinia</taxon>
    </lineage>
</organism>
<feature type="compositionally biased region" description="Polar residues" evidence="1">
    <location>
        <begin position="250"/>
        <end position="267"/>
    </location>
</feature>
<feature type="region of interest" description="Disordered" evidence="1">
    <location>
        <begin position="201"/>
        <end position="328"/>
    </location>
</feature>
<keyword evidence="2" id="KW-0732">Signal</keyword>
<comment type="caution">
    <text evidence="3">The sequence shown here is derived from an EMBL/GenBank/DDBJ whole genome shotgun (WGS) entry which is preliminary data.</text>
</comment>
<feature type="compositionally biased region" description="Basic and acidic residues" evidence="1">
    <location>
        <begin position="471"/>
        <end position="484"/>
    </location>
</feature>
<dbReference type="AlphaFoldDB" id="A0A0L0V2G9"/>
<name>A0A0L0V2G9_9BASI</name>
<protein>
    <submittedName>
        <fullName evidence="3">Uncharacterized protein</fullName>
    </submittedName>
</protein>
<feature type="region of interest" description="Disordered" evidence="1">
    <location>
        <begin position="153"/>
        <end position="186"/>
    </location>
</feature>
<feature type="region of interest" description="Disordered" evidence="1">
    <location>
        <begin position="462"/>
        <end position="484"/>
    </location>
</feature>
<feature type="region of interest" description="Disordered" evidence="1">
    <location>
        <begin position="498"/>
        <end position="565"/>
    </location>
</feature>
<feature type="compositionally biased region" description="Polar residues" evidence="1">
    <location>
        <begin position="170"/>
        <end position="182"/>
    </location>
</feature>
<feature type="compositionally biased region" description="Low complexity" evidence="1">
    <location>
        <begin position="154"/>
        <end position="164"/>
    </location>
</feature>
<evidence type="ECO:0000256" key="1">
    <source>
        <dbReference type="SAM" id="MobiDB-lite"/>
    </source>
</evidence>
<keyword evidence="4" id="KW-1185">Reference proteome</keyword>
<evidence type="ECO:0000256" key="2">
    <source>
        <dbReference type="SAM" id="SignalP"/>
    </source>
</evidence>
<dbReference type="EMBL" id="AJIL01000138">
    <property type="protein sequence ID" value="KNE93386.1"/>
    <property type="molecule type" value="Genomic_DNA"/>
</dbReference>
<feature type="compositionally biased region" description="Basic and acidic residues" evidence="1">
    <location>
        <begin position="498"/>
        <end position="507"/>
    </location>
</feature>
<feature type="signal peptide" evidence="2">
    <location>
        <begin position="1"/>
        <end position="24"/>
    </location>
</feature>
<accession>A0A0L0V2G9</accession>
<feature type="compositionally biased region" description="Polar residues" evidence="1">
    <location>
        <begin position="317"/>
        <end position="328"/>
    </location>
</feature>
<feature type="chain" id="PRO_5005549714" evidence="2">
    <location>
        <begin position="25"/>
        <end position="681"/>
    </location>
</feature>
<proteinExistence type="predicted"/>
<feature type="compositionally biased region" description="Polar residues" evidence="1">
    <location>
        <begin position="508"/>
        <end position="521"/>
    </location>
</feature>
<evidence type="ECO:0000313" key="4">
    <source>
        <dbReference type="Proteomes" id="UP000054564"/>
    </source>
</evidence>
<evidence type="ECO:0000313" key="3">
    <source>
        <dbReference type="EMBL" id="KNE93386.1"/>
    </source>
</evidence>
<feature type="compositionally biased region" description="Polar residues" evidence="1">
    <location>
        <begin position="540"/>
        <end position="552"/>
    </location>
</feature>
<feature type="compositionally biased region" description="Basic residues" evidence="1">
    <location>
        <begin position="229"/>
        <end position="240"/>
    </location>
</feature>
<sequence>MKRAIKLILFLGALAALGPSKIFCEELPEAYKVAVHRLSLPNKIDCDKPTELHHTKGFQYKAEPQDDPVFSFSSTISIQNDELWAEFPLGYDLAVVRQGKNLISTNPAQKAAGKKHHIATLGKPIGESAQVDVRYIISIASLEKALKKQESHAASDLSSSDPASGGKNLMSVQPSDRWSSVPSPKKGTFLKVQSQMLTKIPIGDTMTTDDPRKSAKTPIPIKLDDKAFYRKKFRKDRRPSRSSGPLDINAKSSSFRQGNVQRGNNIAATLPRPDSSMKQRILREGGSGSQSAKDPLSLAEFTKPPSDLPVHDVPKAENTSKSTSGLSKISTQLLNEAGAGADRDMISSKFPKRKSNISLSSHTLQLLQRLKENLPFKPQRFNTMGKKERVSEANVSEHGKLESQQDQGPILHAVPENLDAERSTLWLGSKNTKLEIGKGCEKDRDSNLDESEFITIELKDPLVPNLPTMPERQDSNGKPRPLDGKKMEVFLNKGIKQDLGHGTEVNEHSLTNQKLSANSKSVAGLDPKSIIQHQDFHPENPSQHPQTAQPDSPSKELTKIEASGPIDTKKIKDEYERTINQIHDSHNAPIAHDKSQMTSPKSILSKALEIYKQMDTGDDQEAIRILIEDYGFLTYHNRASLFLNIKDPEVRFKWLKQEANSKKMELDSKRIVKGKGVLDSV</sequence>